<proteinExistence type="predicted"/>
<dbReference type="Gene3D" id="3.40.50.2300">
    <property type="match status" value="1"/>
</dbReference>
<dbReference type="InterPro" id="IPR011006">
    <property type="entry name" value="CheY-like_superfamily"/>
</dbReference>
<dbReference type="SUPFAM" id="SSF52172">
    <property type="entry name" value="CheY-like"/>
    <property type="match status" value="1"/>
</dbReference>
<keyword evidence="4" id="KW-0238">DNA-binding</keyword>
<dbReference type="GO" id="GO:0003677">
    <property type="term" value="F:DNA binding"/>
    <property type="evidence" value="ECO:0007669"/>
    <property type="project" value="UniProtKB-KW"/>
</dbReference>
<dbReference type="EMBL" id="JAUSVX010000004">
    <property type="protein sequence ID" value="MDQ0469697.1"/>
    <property type="molecule type" value="Genomic_DNA"/>
</dbReference>
<keyword evidence="5" id="KW-1185">Reference proteome</keyword>
<dbReference type="Proteomes" id="UP001242480">
    <property type="component" value="Unassembled WGS sequence"/>
</dbReference>
<accession>A0ABU0J963</accession>
<dbReference type="PROSITE" id="PS50110">
    <property type="entry name" value="RESPONSE_REGULATORY"/>
    <property type="match status" value="1"/>
</dbReference>
<comment type="caution">
    <text evidence="4">The sequence shown here is derived from an EMBL/GenBank/DDBJ whole genome shotgun (WGS) entry which is preliminary data.</text>
</comment>
<organism evidence="4 5">
    <name type="scientific">Labrys wisconsinensis</name>
    <dbReference type="NCBI Taxonomy" id="425677"/>
    <lineage>
        <taxon>Bacteria</taxon>
        <taxon>Pseudomonadati</taxon>
        <taxon>Pseudomonadota</taxon>
        <taxon>Alphaproteobacteria</taxon>
        <taxon>Hyphomicrobiales</taxon>
        <taxon>Xanthobacteraceae</taxon>
        <taxon>Labrys</taxon>
    </lineage>
</organism>
<sequence>MSGVRAVNDADGAIATIRSSRPHGIVIALSSPAESYALIARLAAGEAGDLGDVPVVLVTSQATRTAAIAASNAGFDAVLPFPLSPRLIYRRMGSLMQRARRAVRQRNALPPAGPVPADDASAG</sequence>
<dbReference type="InterPro" id="IPR001789">
    <property type="entry name" value="Sig_transdc_resp-reg_receiver"/>
</dbReference>
<gene>
    <name evidence="4" type="ORF">QO011_002713</name>
</gene>
<evidence type="ECO:0000313" key="4">
    <source>
        <dbReference type="EMBL" id="MDQ0469697.1"/>
    </source>
</evidence>
<comment type="caution">
    <text evidence="1">Lacks conserved residue(s) required for the propagation of feature annotation.</text>
</comment>
<evidence type="ECO:0000313" key="5">
    <source>
        <dbReference type="Proteomes" id="UP001242480"/>
    </source>
</evidence>
<name>A0ABU0J963_9HYPH</name>
<dbReference type="RefSeq" id="WP_307272634.1">
    <property type="nucleotide sequence ID" value="NZ_JAUSVX010000004.1"/>
</dbReference>
<evidence type="ECO:0000259" key="3">
    <source>
        <dbReference type="PROSITE" id="PS50110"/>
    </source>
</evidence>
<protein>
    <submittedName>
        <fullName evidence="4">DNA-binding response OmpR family regulator</fullName>
    </submittedName>
</protein>
<evidence type="ECO:0000256" key="1">
    <source>
        <dbReference type="PROSITE-ProRule" id="PRU00169"/>
    </source>
</evidence>
<evidence type="ECO:0000256" key="2">
    <source>
        <dbReference type="SAM" id="MobiDB-lite"/>
    </source>
</evidence>
<feature type="region of interest" description="Disordered" evidence="2">
    <location>
        <begin position="102"/>
        <end position="123"/>
    </location>
</feature>
<reference evidence="4 5" key="1">
    <citation type="submission" date="2023-07" db="EMBL/GenBank/DDBJ databases">
        <title>Genomic Encyclopedia of Type Strains, Phase IV (KMG-IV): sequencing the most valuable type-strain genomes for metagenomic binning, comparative biology and taxonomic classification.</title>
        <authorList>
            <person name="Goeker M."/>
        </authorList>
    </citation>
    <scope>NUCLEOTIDE SEQUENCE [LARGE SCALE GENOMIC DNA]</scope>
    <source>
        <strain evidence="4 5">DSM 19619</strain>
    </source>
</reference>
<feature type="domain" description="Response regulatory" evidence="3">
    <location>
        <begin position="1"/>
        <end position="96"/>
    </location>
</feature>